<keyword evidence="1" id="KW-0472">Membrane</keyword>
<feature type="transmembrane region" description="Helical" evidence="1">
    <location>
        <begin position="43"/>
        <end position="66"/>
    </location>
</feature>
<dbReference type="AlphaFoldDB" id="A0A3A1YG96"/>
<proteinExistence type="predicted"/>
<reference evidence="2 3" key="1">
    <citation type="submission" date="2017-08" db="EMBL/GenBank/DDBJ databases">
        <title>Reclassification of Bisgaard taxon 37 and 44.</title>
        <authorList>
            <person name="Christensen H."/>
        </authorList>
    </citation>
    <scope>NUCLEOTIDE SEQUENCE [LARGE SCALE GENOMIC DNA]</scope>
    <source>
        <strain evidence="2 3">111</strain>
    </source>
</reference>
<gene>
    <name evidence="2" type="ORF">CKF58_06095</name>
</gene>
<evidence type="ECO:0000313" key="2">
    <source>
        <dbReference type="EMBL" id="RIY36208.1"/>
    </source>
</evidence>
<dbReference type="RefSeq" id="WP_119532007.1">
    <property type="nucleotide sequence ID" value="NZ_JBHSSP010000028.1"/>
</dbReference>
<evidence type="ECO:0000256" key="1">
    <source>
        <dbReference type="SAM" id="Phobius"/>
    </source>
</evidence>
<name>A0A3A1YG96_9GAMM</name>
<keyword evidence="3" id="KW-1185">Reference proteome</keyword>
<organism evidence="2 3">
    <name type="scientific">Psittacicella hinzii</name>
    <dbReference type="NCBI Taxonomy" id="2028575"/>
    <lineage>
        <taxon>Bacteria</taxon>
        <taxon>Pseudomonadati</taxon>
        <taxon>Pseudomonadota</taxon>
        <taxon>Gammaproteobacteria</taxon>
        <taxon>Pasteurellales</taxon>
        <taxon>Psittacicellaceae</taxon>
        <taxon>Psittacicella</taxon>
    </lineage>
</organism>
<sequence>MSGNPILDLVLIATTYGLSAVFLSFSVVVWRQYIKNDSYDLPMLYYFTFAIGFAVALAVLSTLTLIKFY</sequence>
<evidence type="ECO:0000313" key="3">
    <source>
        <dbReference type="Proteomes" id="UP000265916"/>
    </source>
</evidence>
<keyword evidence="1" id="KW-1133">Transmembrane helix</keyword>
<accession>A0A3A1YG96</accession>
<dbReference type="EMBL" id="NRJG01000112">
    <property type="protein sequence ID" value="RIY36208.1"/>
    <property type="molecule type" value="Genomic_DNA"/>
</dbReference>
<comment type="caution">
    <text evidence="2">The sequence shown here is derived from an EMBL/GenBank/DDBJ whole genome shotgun (WGS) entry which is preliminary data.</text>
</comment>
<protein>
    <submittedName>
        <fullName evidence="2">Uncharacterized protein</fullName>
    </submittedName>
</protein>
<feature type="transmembrane region" description="Helical" evidence="1">
    <location>
        <begin position="6"/>
        <end position="31"/>
    </location>
</feature>
<dbReference type="Proteomes" id="UP000265916">
    <property type="component" value="Unassembled WGS sequence"/>
</dbReference>
<keyword evidence="1" id="KW-0812">Transmembrane</keyword>